<name>A0A250G5U2_9FLAO</name>
<evidence type="ECO:0000256" key="1">
    <source>
        <dbReference type="ARBA" id="ARBA00000799"/>
    </source>
</evidence>
<dbReference type="Gene3D" id="3.60.120.10">
    <property type="entry name" value="Anthranilate synthase"/>
    <property type="match status" value="1"/>
</dbReference>
<dbReference type="EC" id="5.4.4.2" evidence="3"/>
<evidence type="ECO:0000313" key="8">
    <source>
        <dbReference type="Proteomes" id="UP000243136"/>
    </source>
</evidence>
<dbReference type="InterPro" id="IPR004561">
    <property type="entry name" value="IsoChor_synthase"/>
</dbReference>
<dbReference type="Proteomes" id="UP000243136">
    <property type="component" value="Chromosome"/>
</dbReference>
<protein>
    <recommendedName>
        <fullName evidence="3">isochorismate synthase</fullName>
        <ecNumber evidence="3">5.4.4.2</ecNumber>
    </recommendedName>
    <alternativeName>
        <fullName evidence="5">Isochorismate mutase</fullName>
    </alternativeName>
</protein>
<evidence type="ECO:0000256" key="4">
    <source>
        <dbReference type="ARBA" id="ARBA00023235"/>
    </source>
</evidence>
<evidence type="ECO:0000313" key="7">
    <source>
        <dbReference type="EMBL" id="ATA92581.1"/>
    </source>
</evidence>
<evidence type="ECO:0000259" key="6">
    <source>
        <dbReference type="Pfam" id="PF00425"/>
    </source>
</evidence>
<dbReference type="InterPro" id="IPR005801">
    <property type="entry name" value="ADC_synthase"/>
</dbReference>
<dbReference type="SUPFAM" id="SSF56322">
    <property type="entry name" value="ADC synthase"/>
    <property type="match status" value="1"/>
</dbReference>
<evidence type="ECO:0000256" key="3">
    <source>
        <dbReference type="ARBA" id="ARBA00012824"/>
    </source>
</evidence>
<sequence length="355" mass="40688">MEKNTLQYNEIIGKATELLEKEIPFVIFKNPNSMQIQLIHQEDNQLFYFNDSFSVEGFVLAPFDKEKPTIFLPAEYAFQAQIESIDVPTATNENLPNDEEETFRYKKMVEQTIETIQNGVIEKVVLSREISILQEGNPLSSFERMIQKYADAFCYLFFHPEVGTWLAATPEVLLKIKGNQITTMALAGTQPYVEQKDIIWKEKEKQEQQIVTDVIVDKIQERVNQLQVSDPQTVRAGSVVHLCSHIEATLKEEQDVFSVVNQLHPTPAVCGFPYEKAFEYIAQNEGYDREFYTGYCGMISNIAENILDFYVNLRCMKITAERISVYVGGGIVSQSDPESEWQETQNKARTMLSVI</sequence>
<dbReference type="AlphaFoldDB" id="A0A250G5U2"/>
<evidence type="ECO:0000256" key="5">
    <source>
        <dbReference type="ARBA" id="ARBA00041564"/>
    </source>
</evidence>
<evidence type="ECO:0000256" key="2">
    <source>
        <dbReference type="ARBA" id="ARBA00005297"/>
    </source>
</evidence>
<dbReference type="EMBL" id="CP022388">
    <property type="protein sequence ID" value="ATA92581.1"/>
    <property type="molecule type" value="Genomic_DNA"/>
</dbReference>
<dbReference type="PANTHER" id="PTHR42839:SF2">
    <property type="entry name" value="ISOCHORISMATE SYNTHASE ENTC"/>
    <property type="match status" value="1"/>
</dbReference>
<feature type="domain" description="Chorismate-utilising enzyme C-terminal" evidence="6">
    <location>
        <begin position="104"/>
        <end position="347"/>
    </location>
</feature>
<dbReference type="GO" id="GO:0008909">
    <property type="term" value="F:isochorismate synthase activity"/>
    <property type="evidence" value="ECO:0007669"/>
    <property type="project" value="UniProtKB-EC"/>
</dbReference>
<comment type="similarity">
    <text evidence="2">Belongs to the isochorismate synthase family.</text>
</comment>
<comment type="catalytic activity">
    <reaction evidence="1">
        <text>chorismate = isochorismate</text>
        <dbReference type="Rhea" id="RHEA:18985"/>
        <dbReference type="ChEBI" id="CHEBI:29748"/>
        <dbReference type="ChEBI" id="CHEBI:29780"/>
        <dbReference type="EC" id="5.4.4.2"/>
    </reaction>
</comment>
<dbReference type="NCBIfam" id="TIGR00543">
    <property type="entry name" value="isochor_syn"/>
    <property type="match status" value="1"/>
</dbReference>
<dbReference type="RefSeq" id="WP_095917797.1">
    <property type="nucleotide sequence ID" value="NZ_CP022388.1"/>
</dbReference>
<gene>
    <name evidence="7" type="ORF">CGC56_10675</name>
</gene>
<accession>A0A250G5U2</accession>
<dbReference type="Pfam" id="PF00425">
    <property type="entry name" value="Chorismate_bind"/>
    <property type="match status" value="1"/>
</dbReference>
<dbReference type="PANTHER" id="PTHR42839">
    <property type="entry name" value="ISOCHORISMATE SYNTHASE ENTC"/>
    <property type="match status" value="1"/>
</dbReference>
<dbReference type="InterPro" id="IPR015890">
    <property type="entry name" value="Chorismate_C"/>
</dbReference>
<organism evidence="7 8">
    <name type="scientific">Capnocytophaga canimorsus</name>
    <dbReference type="NCBI Taxonomy" id="28188"/>
    <lineage>
        <taxon>Bacteria</taxon>
        <taxon>Pseudomonadati</taxon>
        <taxon>Bacteroidota</taxon>
        <taxon>Flavobacteriia</taxon>
        <taxon>Flavobacteriales</taxon>
        <taxon>Flavobacteriaceae</taxon>
        <taxon>Capnocytophaga</taxon>
    </lineage>
</organism>
<keyword evidence="4" id="KW-0413">Isomerase</keyword>
<proteinExistence type="inferred from homology"/>
<reference evidence="8" key="1">
    <citation type="submission" date="2017-06" db="EMBL/GenBank/DDBJ databases">
        <title>Capnocytophaga spp. assemblies.</title>
        <authorList>
            <person name="Gulvik C.A."/>
        </authorList>
    </citation>
    <scope>NUCLEOTIDE SEQUENCE [LARGE SCALE GENOMIC DNA]</scope>
    <source>
        <strain evidence="8">H5594</strain>
    </source>
</reference>